<dbReference type="AlphaFoldDB" id="A0A7D4QLZ3"/>
<reference evidence="2 3" key="1">
    <citation type="submission" date="2020-05" db="EMBL/GenBank/DDBJ databases">
        <title>Strain PA2F3 complete genome.</title>
        <authorList>
            <person name="Kim Y.-S."/>
            <person name="Kim S.-J."/>
            <person name="Jung H.-k."/>
            <person name="Kim S.-E."/>
            <person name="Kim K.-H."/>
        </authorList>
    </citation>
    <scope>NUCLEOTIDE SEQUENCE [LARGE SCALE GENOMIC DNA]</scope>
    <source>
        <strain evidence="2 3">PA2F3</strain>
    </source>
</reference>
<dbReference type="Pfam" id="PF13302">
    <property type="entry name" value="Acetyltransf_3"/>
    <property type="match status" value="1"/>
</dbReference>
<keyword evidence="2" id="KW-0808">Transferase</keyword>
<name>A0A7D4QLZ3_9MICO</name>
<dbReference type="InterPro" id="IPR051531">
    <property type="entry name" value="N-acetyltransferase"/>
</dbReference>
<dbReference type="GO" id="GO:0016747">
    <property type="term" value="F:acyltransferase activity, transferring groups other than amino-acyl groups"/>
    <property type="evidence" value="ECO:0007669"/>
    <property type="project" value="InterPro"/>
</dbReference>
<dbReference type="EMBL" id="CP054038">
    <property type="protein sequence ID" value="QKJ21296.1"/>
    <property type="molecule type" value="Genomic_DNA"/>
</dbReference>
<evidence type="ECO:0000313" key="2">
    <source>
        <dbReference type="EMBL" id="QKJ21296.1"/>
    </source>
</evidence>
<dbReference type="Proteomes" id="UP000502498">
    <property type="component" value="Chromosome"/>
</dbReference>
<dbReference type="PROSITE" id="PS51186">
    <property type="entry name" value="GNAT"/>
    <property type="match status" value="1"/>
</dbReference>
<evidence type="ECO:0000259" key="1">
    <source>
        <dbReference type="PROSITE" id="PS51186"/>
    </source>
</evidence>
<gene>
    <name evidence="2" type="ORF">HQM25_15980</name>
</gene>
<dbReference type="InterPro" id="IPR000182">
    <property type="entry name" value="GNAT_dom"/>
</dbReference>
<organism evidence="2 3">
    <name type="scientific">Microbacterium hominis</name>
    <dbReference type="NCBI Taxonomy" id="162426"/>
    <lineage>
        <taxon>Bacteria</taxon>
        <taxon>Bacillati</taxon>
        <taxon>Actinomycetota</taxon>
        <taxon>Actinomycetes</taxon>
        <taxon>Micrococcales</taxon>
        <taxon>Microbacteriaceae</taxon>
        <taxon>Microbacterium</taxon>
    </lineage>
</organism>
<dbReference type="SUPFAM" id="SSF55729">
    <property type="entry name" value="Acyl-CoA N-acyltransferases (Nat)"/>
    <property type="match status" value="1"/>
</dbReference>
<dbReference type="Gene3D" id="3.40.630.30">
    <property type="match status" value="1"/>
</dbReference>
<dbReference type="PANTHER" id="PTHR43792:SF1">
    <property type="entry name" value="N-ACETYLTRANSFERASE DOMAIN-CONTAINING PROTEIN"/>
    <property type="match status" value="1"/>
</dbReference>
<proteinExistence type="predicted"/>
<feature type="domain" description="N-acetyltransferase" evidence="1">
    <location>
        <begin position="20"/>
        <end position="182"/>
    </location>
</feature>
<protein>
    <submittedName>
        <fullName evidence="2">GNAT family N-acetyltransferase</fullName>
    </submittedName>
</protein>
<dbReference type="InterPro" id="IPR016181">
    <property type="entry name" value="Acyl_CoA_acyltransferase"/>
</dbReference>
<dbReference type="PANTHER" id="PTHR43792">
    <property type="entry name" value="GNAT FAMILY, PUTATIVE (AFU_ORTHOLOGUE AFUA_3G00765)-RELATED-RELATED"/>
    <property type="match status" value="1"/>
</dbReference>
<accession>A0A7D4QLZ3</accession>
<dbReference type="CDD" id="cd04301">
    <property type="entry name" value="NAT_SF"/>
    <property type="match status" value="1"/>
</dbReference>
<sequence length="185" mass="20524">MPGLRDTTAPGAVVLETDRLLLRRWIIGDAALQRRLWEERDPRAPAHRRLSPDGHPTVAEFEDRIRTAERRPGMGLLVAVRRDDGAAIGYCGLIANPDGPDDEPEIAYELLRAAWGRGYATEAAHAVVAWASASGHRRLWATVRDWNTASRRVVAKLGFVETDRVEPDAVHGDSLFHRLDLPGGR</sequence>
<evidence type="ECO:0000313" key="3">
    <source>
        <dbReference type="Proteomes" id="UP000502498"/>
    </source>
</evidence>